<evidence type="ECO:0000256" key="1">
    <source>
        <dbReference type="ARBA" id="ARBA00000085"/>
    </source>
</evidence>
<evidence type="ECO:0000259" key="10">
    <source>
        <dbReference type="Pfam" id="PF02518"/>
    </source>
</evidence>
<evidence type="ECO:0000256" key="3">
    <source>
        <dbReference type="ARBA" id="ARBA00022553"/>
    </source>
</evidence>
<evidence type="ECO:0000256" key="6">
    <source>
        <dbReference type="ARBA" id="ARBA00022777"/>
    </source>
</evidence>
<keyword evidence="9" id="KW-0812">Transmembrane</keyword>
<keyword evidence="5" id="KW-0547">Nucleotide-binding</keyword>
<dbReference type="Pfam" id="PF23539">
    <property type="entry name" value="DUF7134"/>
    <property type="match status" value="1"/>
</dbReference>
<feature type="transmembrane region" description="Helical" evidence="9">
    <location>
        <begin position="113"/>
        <end position="130"/>
    </location>
</feature>
<dbReference type="CDD" id="cd16917">
    <property type="entry name" value="HATPase_UhpB-NarQ-NarX-like"/>
    <property type="match status" value="1"/>
</dbReference>
<dbReference type="GO" id="GO:0016301">
    <property type="term" value="F:kinase activity"/>
    <property type="evidence" value="ECO:0007669"/>
    <property type="project" value="UniProtKB-KW"/>
</dbReference>
<feature type="transmembrane region" description="Helical" evidence="9">
    <location>
        <begin position="45"/>
        <end position="64"/>
    </location>
</feature>
<evidence type="ECO:0000313" key="13">
    <source>
        <dbReference type="EMBL" id="UWP87079.1"/>
    </source>
</evidence>
<dbReference type="Proteomes" id="UP001059617">
    <property type="component" value="Chromosome"/>
</dbReference>
<evidence type="ECO:0000313" key="14">
    <source>
        <dbReference type="Proteomes" id="UP001059617"/>
    </source>
</evidence>
<gene>
    <name evidence="13" type="ORF">Dfulv_23690</name>
</gene>
<keyword evidence="14" id="KW-1185">Reference proteome</keyword>
<keyword evidence="9" id="KW-0472">Membrane</keyword>
<evidence type="ECO:0000259" key="11">
    <source>
        <dbReference type="Pfam" id="PF07730"/>
    </source>
</evidence>
<evidence type="ECO:0000256" key="9">
    <source>
        <dbReference type="SAM" id="Phobius"/>
    </source>
</evidence>
<dbReference type="EC" id="2.7.13.3" evidence="2"/>
<dbReference type="PANTHER" id="PTHR24421:SF10">
    <property type="entry name" value="NITRATE_NITRITE SENSOR PROTEIN NARQ"/>
    <property type="match status" value="1"/>
</dbReference>
<dbReference type="InterPro" id="IPR036890">
    <property type="entry name" value="HATPase_C_sf"/>
</dbReference>
<evidence type="ECO:0000256" key="4">
    <source>
        <dbReference type="ARBA" id="ARBA00022679"/>
    </source>
</evidence>
<dbReference type="EMBL" id="CP073720">
    <property type="protein sequence ID" value="UWP87079.1"/>
    <property type="molecule type" value="Genomic_DNA"/>
</dbReference>
<keyword evidence="3" id="KW-0597">Phosphoprotein</keyword>
<evidence type="ECO:0000256" key="8">
    <source>
        <dbReference type="ARBA" id="ARBA00023012"/>
    </source>
</evidence>
<keyword evidence="7" id="KW-0067">ATP-binding</keyword>
<comment type="catalytic activity">
    <reaction evidence="1">
        <text>ATP + protein L-histidine = ADP + protein N-phospho-L-histidine.</text>
        <dbReference type="EC" id="2.7.13.3"/>
    </reaction>
</comment>
<feature type="transmembrane region" description="Helical" evidence="9">
    <location>
        <begin position="136"/>
        <end position="156"/>
    </location>
</feature>
<keyword evidence="8" id="KW-0902">Two-component regulatory system</keyword>
<dbReference type="InterPro" id="IPR055558">
    <property type="entry name" value="DUF7134"/>
</dbReference>
<dbReference type="InterPro" id="IPR003594">
    <property type="entry name" value="HATPase_dom"/>
</dbReference>
<accession>A0ABY5WCS9</accession>
<dbReference type="RefSeq" id="WP_259866902.1">
    <property type="nucleotide sequence ID" value="NZ_CP073720.1"/>
</dbReference>
<evidence type="ECO:0000256" key="2">
    <source>
        <dbReference type="ARBA" id="ARBA00012438"/>
    </source>
</evidence>
<feature type="domain" description="Histidine kinase/HSP90-like ATPase" evidence="10">
    <location>
        <begin position="285"/>
        <end position="362"/>
    </location>
</feature>
<dbReference type="Pfam" id="PF07730">
    <property type="entry name" value="HisKA_3"/>
    <property type="match status" value="1"/>
</dbReference>
<feature type="transmembrane region" description="Helical" evidence="9">
    <location>
        <begin position="20"/>
        <end position="39"/>
    </location>
</feature>
<dbReference type="Pfam" id="PF02518">
    <property type="entry name" value="HATPase_c"/>
    <property type="match status" value="1"/>
</dbReference>
<dbReference type="SUPFAM" id="SSF55874">
    <property type="entry name" value="ATPase domain of HSP90 chaperone/DNA topoisomerase II/histidine kinase"/>
    <property type="match status" value="1"/>
</dbReference>
<keyword evidence="9" id="KW-1133">Transmembrane helix</keyword>
<dbReference type="InterPro" id="IPR050482">
    <property type="entry name" value="Sensor_HK_TwoCompSys"/>
</dbReference>
<proteinExistence type="predicted"/>
<evidence type="ECO:0000256" key="7">
    <source>
        <dbReference type="ARBA" id="ARBA00022840"/>
    </source>
</evidence>
<protein>
    <recommendedName>
        <fullName evidence="2">histidine kinase</fullName>
        <ecNumber evidence="2">2.7.13.3</ecNumber>
    </recommendedName>
</protein>
<keyword evidence="6 13" id="KW-0418">Kinase</keyword>
<reference evidence="13" key="2">
    <citation type="submission" date="2022-09" db="EMBL/GenBank/DDBJ databases">
        <title>Biosynthetic gene clusters of Dactylosporangioum fulvum.</title>
        <authorList>
            <person name="Caradec T."/>
        </authorList>
    </citation>
    <scope>NUCLEOTIDE SEQUENCE</scope>
    <source>
        <strain evidence="13">NRRL B-16292</strain>
    </source>
</reference>
<evidence type="ECO:0000256" key="5">
    <source>
        <dbReference type="ARBA" id="ARBA00022741"/>
    </source>
</evidence>
<sequence>MIGSSVRRVSGRVADAAGRAPAAVVDGGLAVATFVALVAVPGSEAAPTAGTLVLTALISGALALRRRAPLTGYLIGTAALVAEALWIAPGQLSPYANLIGLYSLGQYGSRRRSLWGPFIALAGVLGYFAGTDTPQTVPAGVMFTWLLAWAAGYGVARRREQQAAARERLRREAVADERTSIARELHDVVGHAVTVMLVRAGAARVVLERDPEQARQMLTGLEQTGREALDQLDLLLGALRSTAGAQPGTDDLARLAERMTEAGMTVTVRLEPPDQELPRSLDGSVYRIVQEALTNALRHGRAGAADVLVRTDGTAVEVDVRDDGRGPVPGYQPGRGLLGITERVAVLAGTVEHGGNGTGFHVRAVLPLP</sequence>
<dbReference type="Gene3D" id="3.30.565.10">
    <property type="entry name" value="Histidine kinase-like ATPase, C-terminal domain"/>
    <property type="match status" value="1"/>
</dbReference>
<reference evidence="13" key="1">
    <citation type="submission" date="2021-04" db="EMBL/GenBank/DDBJ databases">
        <authorList>
            <person name="Hartkoorn R.C."/>
            <person name="Beaudoing E."/>
            <person name="Hot D."/>
        </authorList>
    </citation>
    <scope>NUCLEOTIDE SEQUENCE</scope>
    <source>
        <strain evidence="13">NRRL B-16292</strain>
    </source>
</reference>
<feature type="domain" description="DUF7134" evidence="12">
    <location>
        <begin position="19"/>
        <end position="159"/>
    </location>
</feature>
<keyword evidence="4" id="KW-0808">Transferase</keyword>
<organism evidence="13 14">
    <name type="scientific">Dactylosporangium fulvum</name>
    <dbReference type="NCBI Taxonomy" id="53359"/>
    <lineage>
        <taxon>Bacteria</taxon>
        <taxon>Bacillati</taxon>
        <taxon>Actinomycetota</taxon>
        <taxon>Actinomycetes</taxon>
        <taxon>Micromonosporales</taxon>
        <taxon>Micromonosporaceae</taxon>
        <taxon>Dactylosporangium</taxon>
    </lineage>
</organism>
<dbReference type="Gene3D" id="1.20.5.1930">
    <property type="match status" value="1"/>
</dbReference>
<dbReference type="PANTHER" id="PTHR24421">
    <property type="entry name" value="NITRATE/NITRITE SENSOR PROTEIN NARX-RELATED"/>
    <property type="match status" value="1"/>
</dbReference>
<evidence type="ECO:0000259" key="12">
    <source>
        <dbReference type="Pfam" id="PF23539"/>
    </source>
</evidence>
<name>A0ABY5WCS9_9ACTN</name>
<dbReference type="InterPro" id="IPR011712">
    <property type="entry name" value="Sig_transdc_His_kin_sub3_dim/P"/>
</dbReference>
<feature type="domain" description="Signal transduction histidine kinase subgroup 3 dimerisation and phosphoacceptor" evidence="11">
    <location>
        <begin position="177"/>
        <end position="242"/>
    </location>
</feature>